<dbReference type="STRING" id="1182544.W9W2B2"/>
<dbReference type="eggNOG" id="ENOG502SCQK">
    <property type="taxonomic scope" value="Eukaryota"/>
</dbReference>
<gene>
    <name evidence="11" type="ORF">A1O7_02521</name>
</gene>
<evidence type="ECO:0000256" key="3">
    <source>
        <dbReference type="ARBA" id="ARBA00023125"/>
    </source>
</evidence>
<dbReference type="HOGENOM" id="CLU_423910_0_0_1"/>
<evidence type="ECO:0000256" key="1">
    <source>
        <dbReference type="ARBA" id="ARBA00004123"/>
    </source>
</evidence>
<dbReference type="InterPro" id="IPR038051">
    <property type="entry name" value="XRCC4-like_N_sf"/>
</dbReference>
<evidence type="ECO:0000313" key="11">
    <source>
        <dbReference type="EMBL" id="EXJ62088.1"/>
    </source>
</evidence>
<keyword evidence="3" id="KW-0238">DNA-binding</keyword>
<dbReference type="Proteomes" id="UP000019473">
    <property type="component" value="Unassembled WGS sequence"/>
</dbReference>
<dbReference type="Pfam" id="PF21928">
    <property type="entry name" value="XLF_CC"/>
    <property type="match status" value="1"/>
</dbReference>
<feature type="domain" description="XLF-like coiled-coil region" evidence="10">
    <location>
        <begin position="130"/>
        <end position="181"/>
    </location>
</feature>
<feature type="compositionally biased region" description="Acidic residues" evidence="8">
    <location>
        <begin position="475"/>
        <end position="490"/>
    </location>
</feature>
<comment type="similarity">
    <text evidence="6">Belongs to the XRCC4-XLF family. XLF subfamily.</text>
</comment>
<proteinExistence type="inferred from homology"/>
<dbReference type="InterPro" id="IPR015381">
    <property type="entry name" value="XLF-like_N"/>
</dbReference>
<keyword evidence="4" id="KW-0234">DNA repair</keyword>
<organism evidence="11 12">
    <name type="scientific">Cladophialophora yegresii CBS 114405</name>
    <dbReference type="NCBI Taxonomy" id="1182544"/>
    <lineage>
        <taxon>Eukaryota</taxon>
        <taxon>Fungi</taxon>
        <taxon>Dikarya</taxon>
        <taxon>Ascomycota</taxon>
        <taxon>Pezizomycotina</taxon>
        <taxon>Eurotiomycetes</taxon>
        <taxon>Chaetothyriomycetidae</taxon>
        <taxon>Chaetothyriales</taxon>
        <taxon>Herpotrichiellaceae</taxon>
        <taxon>Cladophialophora</taxon>
    </lineage>
</organism>
<dbReference type="InterPro" id="IPR053829">
    <property type="entry name" value="XLF-like_CC"/>
</dbReference>
<dbReference type="AlphaFoldDB" id="W9W2B2"/>
<feature type="compositionally biased region" description="Low complexity" evidence="8">
    <location>
        <begin position="310"/>
        <end position="322"/>
    </location>
</feature>
<dbReference type="PANTHER" id="PTHR32235">
    <property type="entry name" value="NON-HOMOLOGOUS END-JOINING FACTOR 1"/>
    <property type="match status" value="1"/>
</dbReference>
<feature type="compositionally biased region" description="Acidic residues" evidence="8">
    <location>
        <begin position="323"/>
        <end position="332"/>
    </location>
</feature>
<feature type="compositionally biased region" description="Basic and acidic residues" evidence="8">
    <location>
        <begin position="552"/>
        <end position="563"/>
    </location>
</feature>
<keyword evidence="5" id="KW-0539">Nucleus</keyword>
<dbReference type="GO" id="GO:0006303">
    <property type="term" value="P:double-strand break repair via nonhomologous end joining"/>
    <property type="evidence" value="ECO:0007669"/>
    <property type="project" value="TreeGrafter"/>
</dbReference>
<dbReference type="GeneID" id="19177127"/>
<feature type="compositionally biased region" description="Pro residues" evidence="8">
    <location>
        <begin position="440"/>
        <end position="450"/>
    </location>
</feature>
<evidence type="ECO:0000256" key="6">
    <source>
        <dbReference type="ARBA" id="ARBA00025747"/>
    </source>
</evidence>
<evidence type="ECO:0000259" key="9">
    <source>
        <dbReference type="Pfam" id="PF09302"/>
    </source>
</evidence>
<evidence type="ECO:0000256" key="2">
    <source>
        <dbReference type="ARBA" id="ARBA00022763"/>
    </source>
</evidence>
<comment type="caution">
    <text evidence="11">The sequence shown here is derived from an EMBL/GenBank/DDBJ whole genome shotgun (WGS) entry which is preliminary data.</text>
</comment>
<keyword evidence="12" id="KW-1185">Reference proteome</keyword>
<protein>
    <recommendedName>
        <fullName evidence="7">Non-homologous end-joining factor 1</fullName>
    </recommendedName>
</protein>
<feature type="compositionally biased region" description="Low complexity" evidence="8">
    <location>
        <begin position="429"/>
        <end position="439"/>
    </location>
</feature>
<reference evidence="11 12" key="1">
    <citation type="submission" date="2013-03" db="EMBL/GenBank/DDBJ databases">
        <title>The Genome Sequence of Cladophialophora yegresii CBS 114405.</title>
        <authorList>
            <consortium name="The Broad Institute Genomics Platform"/>
            <person name="Cuomo C."/>
            <person name="de Hoog S."/>
            <person name="Gorbushina A."/>
            <person name="Walker B."/>
            <person name="Young S.K."/>
            <person name="Zeng Q."/>
            <person name="Gargeya S."/>
            <person name="Fitzgerald M."/>
            <person name="Haas B."/>
            <person name="Abouelleil A."/>
            <person name="Allen A.W."/>
            <person name="Alvarado L."/>
            <person name="Arachchi H.M."/>
            <person name="Berlin A.M."/>
            <person name="Chapman S.B."/>
            <person name="Gainer-Dewar J."/>
            <person name="Goldberg J."/>
            <person name="Griggs A."/>
            <person name="Gujja S."/>
            <person name="Hansen M."/>
            <person name="Howarth C."/>
            <person name="Imamovic A."/>
            <person name="Ireland A."/>
            <person name="Larimer J."/>
            <person name="McCowan C."/>
            <person name="Murphy C."/>
            <person name="Pearson M."/>
            <person name="Poon T.W."/>
            <person name="Priest M."/>
            <person name="Roberts A."/>
            <person name="Saif S."/>
            <person name="Shea T."/>
            <person name="Sisk P."/>
            <person name="Sykes S."/>
            <person name="Wortman J."/>
            <person name="Nusbaum C."/>
            <person name="Birren B."/>
        </authorList>
    </citation>
    <scope>NUCLEOTIDE SEQUENCE [LARGE SCALE GENOMIC DNA]</scope>
    <source>
        <strain evidence="11 12">CBS 114405</strain>
    </source>
</reference>
<dbReference type="CDD" id="cd22285">
    <property type="entry name" value="HD_XLF_N"/>
    <property type="match status" value="1"/>
</dbReference>
<evidence type="ECO:0000256" key="5">
    <source>
        <dbReference type="ARBA" id="ARBA00023242"/>
    </source>
</evidence>
<dbReference type="OrthoDB" id="2155935at2759"/>
<name>W9W2B2_9EURO</name>
<feature type="compositionally biased region" description="Basic residues" evidence="8">
    <location>
        <begin position="568"/>
        <end position="582"/>
    </location>
</feature>
<accession>W9W2B2</accession>
<dbReference type="Gene3D" id="2.170.210.10">
    <property type="entry name" value="DNA double-strand break repair and VJ recombination XRCC4, N-terminal"/>
    <property type="match status" value="1"/>
</dbReference>
<evidence type="ECO:0000259" key="10">
    <source>
        <dbReference type="Pfam" id="PF21928"/>
    </source>
</evidence>
<feature type="compositionally biased region" description="Low complexity" evidence="8">
    <location>
        <begin position="451"/>
        <end position="467"/>
    </location>
</feature>
<feature type="region of interest" description="Disordered" evidence="8">
    <location>
        <begin position="254"/>
        <end position="664"/>
    </location>
</feature>
<evidence type="ECO:0000256" key="8">
    <source>
        <dbReference type="SAM" id="MobiDB-lite"/>
    </source>
</evidence>
<keyword evidence="2" id="KW-0227">DNA damage</keyword>
<feature type="domain" description="XLF-like N-terminal" evidence="9">
    <location>
        <begin position="10"/>
        <end position="126"/>
    </location>
</feature>
<feature type="compositionally biased region" description="Low complexity" evidence="8">
    <location>
        <begin position="357"/>
        <end position="369"/>
    </location>
</feature>
<feature type="compositionally biased region" description="Low complexity" evidence="8">
    <location>
        <begin position="382"/>
        <end position="393"/>
    </location>
</feature>
<sequence length="664" mass="72068">MSEPGSEGGWRELQTSSRRQCPKLFYQFSTSRESLTLLLTDLISIWETSLDSYDIKAAAARQHTTVDPSASDRQFEVLLSKLRQSLSDGENTITRGSEKSSQRLYLRTTIDLPRGLPPLDWTFTLEPQTSSELAERLLRPSLHEVAVSQSKISSLLSIVREKDHVISKLLDRIGNSAVDLSLVFPGIAGLASRKGSHVSVADAKKRVPGMADFDEEAWIKQFATDDGYEGADRTGLGNLVRGCEKCFVHSRSEHESWVRDLPTTTATQRGAKGDAEVKSPPMKPGPDDESTDDEFERQPTPPYLKTTSPAATRKTQPATTTTVDDDTQDEEPSPPKSTKASKIGGLGKRDATKAFGASTSKSPAKASPPAERKASPVRRASDASTDPATATASENAEDEDIRLPSRRGTKSPQPAQKPKARVPNKKGATTRSPSATPSPSVSPSPSPSPSPLLTRSHPKHSSPASPKNPKRGKAEDDETETETETEDEDENKDKDEDNDRHHPPSSASPAHNPQPKSPTPTTAQPPNRLGRLGARKRDPSPTPTPTPDPASDEERPSQHEKAQSPRKPGVHKLGGLRKRKQAHRDESSSPEARPDADADADADPRALESSKAVGRSKSLSKRRAASAEPSPPPKETAEEAASRRRMQLKRTIEAGTAGKKKRRF</sequence>
<dbReference type="PANTHER" id="PTHR32235:SF1">
    <property type="entry name" value="NON-HOMOLOGOUS END-JOINING FACTOR 1"/>
    <property type="match status" value="1"/>
</dbReference>
<evidence type="ECO:0000313" key="12">
    <source>
        <dbReference type="Proteomes" id="UP000019473"/>
    </source>
</evidence>
<dbReference type="GO" id="GO:0045027">
    <property type="term" value="F:DNA end binding"/>
    <property type="evidence" value="ECO:0007669"/>
    <property type="project" value="TreeGrafter"/>
</dbReference>
<dbReference type="Pfam" id="PF09302">
    <property type="entry name" value="XLF"/>
    <property type="match status" value="1"/>
</dbReference>
<dbReference type="EMBL" id="AMGW01000002">
    <property type="protein sequence ID" value="EXJ62088.1"/>
    <property type="molecule type" value="Genomic_DNA"/>
</dbReference>
<comment type="subcellular location">
    <subcellularLocation>
        <location evidence="1">Nucleus</location>
    </subcellularLocation>
</comment>
<dbReference type="RefSeq" id="XP_007754742.1">
    <property type="nucleotide sequence ID" value="XM_007756552.1"/>
</dbReference>
<dbReference type="GO" id="GO:0032807">
    <property type="term" value="C:DNA ligase IV complex"/>
    <property type="evidence" value="ECO:0007669"/>
    <property type="project" value="TreeGrafter"/>
</dbReference>
<dbReference type="InterPro" id="IPR052287">
    <property type="entry name" value="NHEJ_factor"/>
</dbReference>
<dbReference type="VEuPathDB" id="FungiDB:A1O7_02521"/>
<feature type="compositionally biased region" description="Basic and acidic residues" evidence="8">
    <location>
        <begin position="583"/>
        <end position="608"/>
    </location>
</feature>
<feature type="compositionally biased region" description="Basic and acidic residues" evidence="8">
    <location>
        <begin position="491"/>
        <end position="502"/>
    </location>
</feature>
<evidence type="ECO:0000256" key="7">
    <source>
        <dbReference type="ARBA" id="ARBA00044529"/>
    </source>
</evidence>
<evidence type="ECO:0000256" key="4">
    <source>
        <dbReference type="ARBA" id="ARBA00023204"/>
    </source>
</evidence>